<sequence length="75" mass="8567">MHKTTEYTSQIIDLITRAKIINPNLGSYVEHYLNDDFKYSVVLSNNYGVKISRTLVKDFSVMPSVLEKSDIIDIA</sequence>
<dbReference type="Proteomes" id="UP000054388">
    <property type="component" value="Unassembled WGS sequence"/>
</dbReference>
<gene>
    <name evidence="1" type="ORF">AR686_17390</name>
</gene>
<dbReference type="RefSeq" id="WP_059137878.1">
    <property type="nucleotide sequence ID" value="NZ_LMAI01000014.1"/>
</dbReference>
<name>A0A124F2C5_9FLAO</name>
<protein>
    <submittedName>
        <fullName evidence="1">Uncharacterized protein</fullName>
    </submittedName>
</protein>
<organism evidence="1 2">
    <name type="scientific">Chryseobacterium aquaticum subsp. greenlandense</name>
    <dbReference type="NCBI Taxonomy" id="345663"/>
    <lineage>
        <taxon>Bacteria</taxon>
        <taxon>Pseudomonadati</taxon>
        <taxon>Bacteroidota</taxon>
        <taxon>Flavobacteriia</taxon>
        <taxon>Flavobacteriales</taxon>
        <taxon>Weeksellaceae</taxon>
        <taxon>Chryseobacterium group</taxon>
        <taxon>Chryseobacterium</taxon>
    </lineage>
</organism>
<comment type="caution">
    <text evidence="1">The sequence shown here is derived from an EMBL/GenBank/DDBJ whole genome shotgun (WGS) entry which is preliminary data.</text>
</comment>
<evidence type="ECO:0000313" key="2">
    <source>
        <dbReference type="Proteomes" id="UP000054388"/>
    </source>
</evidence>
<dbReference type="EMBL" id="LMAI01000014">
    <property type="protein sequence ID" value="KUJ54316.1"/>
    <property type="molecule type" value="Genomic_DNA"/>
</dbReference>
<reference evidence="1 2" key="1">
    <citation type="submission" date="2015-10" db="EMBL/GenBank/DDBJ databases">
        <title>Genome sequence of Chryseobacterium greenlandense.</title>
        <authorList>
            <person name="Newman J."/>
            <person name="Fischer K."/>
            <person name="Miller J."/>
        </authorList>
    </citation>
    <scope>NUCLEOTIDE SEQUENCE [LARGE SCALE GENOMIC DNA]</scope>
    <source>
        <strain evidence="1 2">UMB34</strain>
    </source>
</reference>
<proteinExistence type="predicted"/>
<evidence type="ECO:0000313" key="1">
    <source>
        <dbReference type="EMBL" id="KUJ54316.1"/>
    </source>
</evidence>
<accession>A0A124F2C5</accession>
<dbReference type="AlphaFoldDB" id="A0A124F2C5"/>